<dbReference type="GO" id="GO:0000155">
    <property type="term" value="F:phosphorelay sensor kinase activity"/>
    <property type="evidence" value="ECO:0007669"/>
    <property type="project" value="InterPro"/>
</dbReference>
<dbReference type="InterPro" id="IPR011043">
    <property type="entry name" value="Gal_Oxase/kelch_b-propeller"/>
</dbReference>
<evidence type="ECO:0000256" key="1">
    <source>
        <dbReference type="ARBA" id="ARBA00000085"/>
    </source>
</evidence>
<dbReference type="InterPro" id="IPR036097">
    <property type="entry name" value="HisK_dim/P_sf"/>
</dbReference>
<keyword evidence="3 8" id="KW-0597">Phosphoprotein</keyword>
<keyword evidence="4" id="KW-0808">Transferase</keyword>
<dbReference type="Pfam" id="PF07494">
    <property type="entry name" value="Reg_prop"/>
    <property type="match status" value="1"/>
</dbReference>
<dbReference type="SUPFAM" id="SSF50965">
    <property type="entry name" value="Galactose oxidase, central domain"/>
    <property type="match status" value="1"/>
</dbReference>
<dbReference type="Proteomes" id="UP000823862">
    <property type="component" value="Unassembled WGS sequence"/>
</dbReference>
<dbReference type="PRINTS" id="PR00344">
    <property type="entry name" value="BCTRLSENSOR"/>
</dbReference>
<dbReference type="Pfam" id="PF00072">
    <property type="entry name" value="Response_reg"/>
    <property type="match status" value="1"/>
</dbReference>
<dbReference type="EC" id="2.7.13.3" evidence="2"/>
<dbReference type="SUPFAM" id="SSF63829">
    <property type="entry name" value="Calcium-dependent phosphotriesterase"/>
    <property type="match status" value="1"/>
</dbReference>
<feature type="modified residue" description="4-aspartylphosphate" evidence="8">
    <location>
        <position position="1139"/>
    </location>
</feature>
<dbReference type="PROSITE" id="PS01124">
    <property type="entry name" value="HTH_ARAC_FAMILY_2"/>
    <property type="match status" value="1"/>
</dbReference>
<dbReference type="InterPro" id="IPR003661">
    <property type="entry name" value="HisK_dim/P_dom"/>
</dbReference>
<dbReference type="Gene3D" id="1.10.10.60">
    <property type="entry name" value="Homeodomain-like"/>
    <property type="match status" value="1"/>
</dbReference>
<evidence type="ECO:0000256" key="2">
    <source>
        <dbReference type="ARBA" id="ARBA00012438"/>
    </source>
</evidence>
<dbReference type="SMART" id="SM00342">
    <property type="entry name" value="HTH_ARAC"/>
    <property type="match status" value="1"/>
</dbReference>
<dbReference type="InterPro" id="IPR015943">
    <property type="entry name" value="WD40/YVTN_repeat-like_dom_sf"/>
</dbReference>
<dbReference type="PROSITE" id="PS50109">
    <property type="entry name" value="HIS_KIN"/>
    <property type="match status" value="1"/>
</dbReference>
<evidence type="ECO:0000313" key="15">
    <source>
        <dbReference type="Proteomes" id="UP000823862"/>
    </source>
</evidence>
<dbReference type="PROSITE" id="PS50110">
    <property type="entry name" value="RESPONSE_REGULATORY"/>
    <property type="match status" value="1"/>
</dbReference>
<protein>
    <recommendedName>
        <fullName evidence="2">histidine kinase</fullName>
        <ecNumber evidence="2">2.7.13.3</ecNumber>
    </recommendedName>
</protein>
<dbReference type="Gene3D" id="3.40.50.2300">
    <property type="match status" value="1"/>
</dbReference>
<dbReference type="SUPFAM" id="SSF101898">
    <property type="entry name" value="NHL repeat"/>
    <property type="match status" value="1"/>
</dbReference>
<dbReference type="CDD" id="cd17574">
    <property type="entry name" value="REC_OmpR"/>
    <property type="match status" value="1"/>
</dbReference>
<evidence type="ECO:0000259" key="12">
    <source>
        <dbReference type="PROSITE" id="PS50109"/>
    </source>
</evidence>
<dbReference type="Pfam" id="PF07495">
    <property type="entry name" value="Y_Y_Y"/>
    <property type="match status" value="1"/>
</dbReference>
<dbReference type="CDD" id="cd00082">
    <property type="entry name" value="HisKA"/>
    <property type="match status" value="1"/>
</dbReference>
<dbReference type="InterPro" id="IPR001789">
    <property type="entry name" value="Sig_transdc_resp-reg_receiver"/>
</dbReference>
<evidence type="ECO:0000256" key="9">
    <source>
        <dbReference type="SAM" id="Phobius"/>
    </source>
</evidence>
<name>A0A9D2HXA8_9BACE</name>
<reference evidence="14" key="1">
    <citation type="journal article" date="2021" name="PeerJ">
        <title>Extensive microbial diversity within the chicken gut microbiome revealed by metagenomics and culture.</title>
        <authorList>
            <person name="Gilroy R."/>
            <person name="Ravi A."/>
            <person name="Getino M."/>
            <person name="Pursley I."/>
            <person name="Horton D.L."/>
            <person name="Alikhan N.F."/>
            <person name="Baker D."/>
            <person name="Gharbi K."/>
            <person name="Hall N."/>
            <person name="Watson M."/>
            <person name="Adriaenssens E.M."/>
            <person name="Foster-Nyarko E."/>
            <person name="Jarju S."/>
            <person name="Secka A."/>
            <person name="Antonio M."/>
            <person name="Oren A."/>
            <person name="Chaudhuri R.R."/>
            <person name="La Ragione R."/>
            <person name="Hildebrand F."/>
            <person name="Pallen M.J."/>
        </authorList>
    </citation>
    <scope>NUCLEOTIDE SEQUENCE</scope>
    <source>
        <strain evidence="14">ChiHjej12B11-9795</strain>
    </source>
</reference>
<dbReference type="SUPFAM" id="SSF46689">
    <property type="entry name" value="Homeodomain-like"/>
    <property type="match status" value="1"/>
</dbReference>
<keyword evidence="7" id="KW-0804">Transcription</keyword>
<keyword evidence="10" id="KW-0732">Signal</keyword>
<feature type="transmembrane region" description="Helical" evidence="9">
    <location>
        <begin position="758"/>
        <end position="779"/>
    </location>
</feature>
<comment type="catalytic activity">
    <reaction evidence="1">
        <text>ATP + protein L-histidine = ADP + protein N-phospho-L-histidine.</text>
        <dbReference type="EC" id="2.7.13.3"/>
    </reaction>
</comment>
<dbReference type="InterPro" id="IPR036890">
    <property type="entry name" value="HATPase_C_sf"/>
</dbReference>
<evidence type="ECO:0000256" key="6">
    <source>
        <dbReference type="ARBA" id="ARBA00023015"/>
    </source>
</evidence>
<gene>
    <name evidence="14" type="ORF">H9950_10790</name>
</gene>
<dbReference type="Gene3D" id="1.10.287.130">
    <property type="match status" value="1"/>
</dbReference>
<keyword evidence="5" id="KW-0418">Kinase</keyword>
<dbReference type="FunFam" id="3.30.565.10:FF:000006">
    <property type="entry name" value="Sensor histidine kinase WalK"/>
    <property type="match status" value="1"/>
</dbReference>
<dbReference type="Pfam" id="PF12833">
    <property type="entry name" value="HTH_18"/>
    <property type="match status" value="1"/>
</dbReference>
<dbReference type="SUPFAM" id="SSF52172">
    <property type="entry name" value="CheY-like"/>
    <property type="match status" value="1"/>
</dbReference>
<dbReference type="Pfam" id="PF02518">
    <property type="entry name" value="HATPase_c"/>
    <property type="match status" value="1"/>
</dbReference>
<dbReference type="Gene3D" id="3.30.565.10">
    <property type="entry name" value="Histidine kinase-like ATPase, C-terminal domain"/>
    <property type="match status" value="1"/>
</dbReference>
<dbReference type="Pfam" id="PF00512">
    <property type="entry name" value="HisKA"/>
    <property type="match status" value="1"/>
</dbReference>
<reference evidence="14" key="2">
    <citation type="submission" date="2021-04" db="EMBL/GenBank/DDBJ databases">
        <authorList>
            <person name="Gilroy R."/>
        </authorList>
    </citation>
    <scope>NUCLEOTIDE SEQUENCE</scope>
    <source>
        <strain evidence="14">ChiHjej12B11-9795</strain>
    </source>
</reference>
<dbReference type="InterPro" id="IPR011006">
    <property type="entry name" value="CheY-like_superfamily"/>
</dbReference>
<keyword evidence="9" id="KW-0812">Transmembrane</keyword>
<dbReference type="InterPro" id="IPR018060">
    <property type="entry name" value="HTH_AraC"/>
</dbReference>
<dbReference type="Gene3D" id="2.60.40.10">
    <property type="entry name" value="Immunoglobulins"/>
    <property type="match status" value="1"/>
</dbReference>
<dbReference type="EMBL" id="DWZI01000053">
    <property type="protein sequence ID" value="HJA86655.1"/>
    <property type="molecule type" value="Genomic_DNA"/>
</dbReference>
<dbReference type="GO" id="GO:0043565">
    <property type="term" value="F:sequence-specific DNA binding"/>
    <property type="evidence" value="ECO:0007669"/>
    <property type="project" value="InterPro"/>
</dbReference>
<dbReference type="PANTHER" id="PTHR43547">
    <property type="entry name" value="TWO-COMPONENT HISTIDINE KINASE"/>
    <property type="match status" value="1"/>
</dbReference>
<evidence type="ECO:0000256" key="8">
    <source>
        <dbReference type="PROSITE-ProRule" id="PRU00169"/>
    </source>
</evidence>
<dbReference type="InterPro" id="IPR005467">
    <property type="entry name" value="His_kinase_dom"/>
</dbReference>
<keyword evidence="9" id="KW-1133">Transmembrane helix</keyword>
<dbReference type="PANTHER" id="PTHR43547:SF2">
    <property type="entry name" value="HYBRID SIGNAL TRANSDUCTION HISTIDINE KINASE C"/>
    <property type="match status" value="1"/>
</dbReference>
<evidence type="ECO:0000256" key="10">
    <source>
        <dbReference type="SAM" id="SignalP"/>
    </source>
</evidence>
<dbReference type="InterPro" id="IPR011110">
    <property type="entry name" value="Reg_prop"/>
</dbReference>
<evidence type="ECO:0000256" key="3">
    <source>
        <dbReference type="ARBA" id="ARBA00022553"/>
    </source>
</evidence>
<keyword evidence="6" id="KW-0805">Transcription regulation</keyword>
<evidence type="ECO:0000256" key="5">
    <source>
        <dbReference type="ARBA" id="ARBA00022777"/>
    </source>
</evidence>
<organism evidence="14 15">
    <name type="scientific">Candidatus Bacteroides avicola</name>
    <dbReference type="NCBI Taxonomy" id="2838468"/>
    <lineage>
        <taxon>Bacteria</taxon>
        <taxon>Pseudomonadati</taxon>
        <taxon>Bacteroidota</taxon>
        <taxon>Bacteroidia</taxon>
        <taxon>Bacteroidales</taxon>
        <taxon>Bacteroidaceae</taxon>
        <taxon>Bacteroides</taxon>
    </lineage>
</organism>
<dbReference type="Gene3D" id="2.130.10.10">
    <property type="entry name" value="YVTN repeat-like/Quinoprotein amine dehydrogenase"/>
    <property type="match status" value="2"/>
</dbReference>
<sequence>MIKLKKYRFICLLLCCFSLALSAENRYKFRTLSPDGGFYYDGVKEIIQDNSGFIWIMMEYGLYRFDGYAYKNYQSQFLSMQSSHRLAFRDMAADTQGSLLISTDNGLYKRDPLSDNFIQIYDTVSAVETDGRNRLWIYKDNLWQLLDIHSGTCHPPLYDGSSAQRNNALLCIAGNEVYSFIGQKIYHYNEQDGQFKLCYVLPGAVGDVRFAQVTGDALWVFANHGGLYQINCRSFKLEKYFTLPDFFEKLTLRALYVDMRKCIWLGTLEGMYVFHPEDGTWEQYRHIRTDPFSLPNNSVWTIYGDRQSNIWIGTYSGKLCYVNIGEGNAFRSWTPNNSGLSHVPVSAFAEDGETLWIGTEGGGLFCMNWSTRRIEPFTDPGGTTFNNVKSLLIDPKHNLWISTFREGVDMYDIRQKKMVRYRHRDNDDSSLLVNSVRKIILEADSGLWVAYQYPWTVISYFSFRTRQFSHYTLGEPDNNYLFDLQRQGEDTLWAVSRQALYCMDIHTHVVKKMQPSDSACLGISTFCSDDSGCFWLGTLGYGLVHFDPTISEFRIIDDIRRQGISSIYTICHDRGNIWLGTDHGLYCYDIASGRVSRFDSDENTQGQVYYPLASLKGQDGKLYFGGTNGFTQVDSRVIVYNTTQPRAVISDFFINHEPVQPNYEDNAKLKTIILNYDQPNFGFRFSSDNYFLPLKNRFRYRLKGYSNDWITVNADNRTAMYSEVPAGTYYFEVYAANNDGVWSEEPTVIKIVRKAAPWFSVPAYLFYLLVIAAGVYAVYRHFSEKKRFKLLLYQESLERDKKEQIHQAQLRFFTNISHDFRTPLSLILAALNKLRREGLKEYDYRILNNNAQRLLNLVNELMDFRTIENGMMKLELEPLDINRIVANIGNDFQDYAKEHHIDFGIDCDVSVPVSIYADKNVVEKVVMNLLNNAFKYTRDGGIIRLRTRKEGDGFESSYKNSFTVGQVGVSTFCLIVSDTGVGISRESIANVFERFYKVNTTNTDSHLGTGIGLALVKSLVLLHKGSITIYSERNKGTDMVVRLPLDNTLFSEKDFKQLYEEGVSSAEETIELTADASVLNKESTAVEDKKKILLVEDNSDLRSLITEALSEDFLVTPVEDGLEALDKMEDIDFDLVISDIMMPHKDGVSLCHDIKNNVNTSHIPVVLLTAKTSLESKMEGAESGADLYFEKPIDLNYLKMSLLNIFRNRQLVKEHYAKNYYADPKKLATNEQDNKFLKQFIDFVDNHIACSDLNVNQIAEALCMSRSKLYVKVKSLTGKTVVEFVLNYRLRKAARLIVEESMPLRVVMEKVGIESPSYFTNSFKKVFGETPSAFADKHHKQ</sequence>
<dbReference type="InterPro" id="IPR013783">
    <property type="entry name" value="Ig-like_fold"/>
</dbReference>
<dbReference type="InterPro" id="IPR004358">
    <property type="entry name" value="Sig_transdc_His_kin-like_C"/>
</dbReference>
<evidence type="ECO:0000256" key="7">
    <source>
        <dbReference type="ARBA" id="ARBA00023163"/>
    </source>
</evidence>
<dbReference type="SUPFAM" id="SSF47384">
    <property type="entry name" value="Homodimeric domain of signal transducing histidine kinase"/>
    <property type="match status" value="1"/>
</dbReference>
<dbReference type="SMART" id="SM00387">
    <property type="entry name" value="HATPase_c"/>
    <property type="match status" value="1"/>
</dbReference>
<dbReference type="SMART" id="SM00448">
    <property type="entry name" value="REC"/>
    <property type="match status" value="1"/>
</dbReference>
<feature type="domain" description="HTH araC/xylS-type" evidence="11">
    <location>
        <begin position="1238"/>
        <end position="1337"/>
    </location>
</feature>
<evidence type="ECO:0000256" key="4">
    <source>
        <dbReference type="ARBA" id="ARBA00022679"/>
    </source>
</evidence>
<feature type="domain" description="Histidine kinase" evidence="12">
    <location>
        <begin position="815"/>
        <end position="1047"/>
    </location>
</feature>
<dbReference type="InterPro" id="IPR003594">
    <property type="entry name" value="HATPase_dom"/>
</dbReference>
<feature type="signal peptide" evidence="10">
    <location>
        <begin position="1"/>
        <end position="22"/>
    </location>
</feature>
<dbReference type="InterPro" id="IPR011123">
    <property type="entry name" value="Y_Y_Y"/>
</dbReference>
<dbReference type="SUPFAM" id="SSF55874">
    <property type="entry name" value="ATPase domain of HSP90 chaperone/DNA topoisomerase II/histidine kinase"/>
    <property type="match status" value="1"/>
</dbReference>
<keyword evidence="9" id="KW-0472">Membrane</keyword>
<comment type="caution">
    <text evidence="14">The sequence shown here is derived from an EMBL/GenBank/DDBJ whole genome shotgun (WGS) entry which is preliminary data.</text>
</comment>
<accession>A0A9D2HXA8</accession>
<proteinExistence type="predicted"/>
<evidence type="ECO:0000259" key="13">
    <source>
        <dbReference type="PROSITE" id="PS50110"/>
    </source>
</evidence>
<feature type="domain" description="Response regulatory" evidence="13">
    <location>
        <begin position="1091"/>
        <end position="1206"/>
    </location>
</feature>
<evidence type="ECO:0000313" key="14">
    <source>
        <dbReference type="EMBL" id="HJA86655.1"/>
    </source>
</evidence>
<dbReference type="SMART" id="SM00388">
    <property type="entry name" value="HisKA"/>
    <property type="match status" value="1"/>
</dbReference>
<feature type="chain" id="PRO_5039535001" description="histidine kinase" evidence="10">
    <location>
        <begin position="23"/>
        <end position="1341"/>
    </location>
</feature>
<evidence type="ECO:0000259" key="11">
    <source>
        <dbReference type="PROSITE" id="PS01124"/>
    </source>
</evidence>
<dbReference type="InterPro" id="IPR009057">
    <property type="entry name" value="Homeodomain-like_sf"/>
</dbReference>
<dbReference type="GO" id="GO:0003700">
    <property type="term" value="F:DNA-binding transcription factor activity"/>
    <property type="evidence" value="ECO:0007669"/>
    <property type="project" value="InterPro"/>
</dbReference>